<dbReference type="InterPro" id="IPR021139">
    <property type="entry name" value="NYN"/>
</dbReference>
<dbReference type="Gene3D" id="3.40.50.1010">
    <property type="entry name" value="5'-nuclease"/>
    <property type="match status" value="1"/>
</dbReference>
<dbReference type="GO" id="GO:0004540">
    <property type="term" value="F:RNA nuclease activity"/>
    <property type="evidence" value="ECO:0007669"/>
    <property type="project" value="InterPro"/>
</dbReference>
<dbReference type="CDD" id="cd10911">
    <property type="entry name" value="PIN_LabA"/>
    <property type="match status" value="1"/>
</dbReference>
<reference evidence="2 3" key="1">
    <citation type="submission" date="2018-09" db="EMBL/GenBank/DDBJ databases">
        <title>Metagenome Assembled Genomes from an Advanced Water Purification Facility.</title>
        <authorList>
            <person name="Stamps B.W."/>
            <person name="Spear J.R."/>
        </authorList>
    </citation>
    <scope>NUCLEOTIDE SEQUENCE [LARGE SCALE GENOMIC DNA]</scope>
    <source>
        <strain evidence="2">Bin_63_2</strain>
    </source>
</reference>
<organism evidence="2 3">
    <name type="scientific">Candidatus Dojkabacteria bacterium</name>
    <dbReference type="NCBI Taxonomy" id="2099670"/>
    <lineage>
        <taxon>Bacteria</taxon>
        <taxon>Candidatus Dojkabacteria</taxon>
    </lineage>
</organism>
<sequence length="155" mass="17372">VLVDIQNLYYSARVLYGKKVNFKAVLDTSVGERKLIRALAYGIKTTEGMEEKFFEALTKSGFDVKTKDLQIFPDGSRKGDWDVGIAIDAVKMATKLDVVVLVSGDGDYVHLVEYLQNTYGCRVEVVAFAESSSAKLIEKADDFMNLSENKRRFLI</sequence>
<feature type="domain" description="NYN" evidence="1">
    <location>
        <begin position="1"/>
        <end position="146"/>
    </location>
</feature>
<gene>
    <name evidence="2" type="ORF">E6Q11_00300</name>
</gene>
<evidence type="ECO:0000259" key="1">
    <source>
        <dbReference type="Pfam" id="PF01936"/>
    </source>
</evidence>
<feature type="non-terminal residue" evidence="2">
    <location>
        <position position="1"/>
    </location>
</feature>
<dbReference type="InterPro" id="IPR047140">
    <property type="entry name" value="LabA"/>
</dbReference>
<evidence type="ECO:0000313" key="2">
    <source>
        <dbReference type="EMBL" id="TXG78787.1"/>
    </source>
</evidence>
<accession>A0A5C7JBC3</accession>
<dbReference type="Pfam" id="PF01936">
    <property type="entry name" value="NYN"/>
    <property type="match status" value="1"/>
</dbReference>
<name>A0A5C7JBC3_9BACT</name>
<proteinExistence type="predicted"/>
<comment type="caution">
    <text evidence="2">The sequence shown here is derived from an EMBL/GenBank/DDBJ whole genome shotgun (WGS) entry which is preliminary data.</text>
</comment>
<evidence type="ECO:0000313" key="3">
    <source>
        <dbReference type="Proteomes" id="UP000321026"/>
    </source>
</evidence>
<dbReference type="Proteomes" id="UP000321026">
    <property type="component" value="Unassembled WGS sequence"/>
</dbReference>
<dbReference type="PANTHER" id="PTHR35458">
    <property type="entry name" value="SLR0755 PROTEIN"/>
    <property type="match status" value="1"/>
</dbReference>
<dbReference type="PANTHER" id="PTHR35458:SF8">
    <property type="entry name" value="SLR0650 PROTEIN"/>
    <property type="match status" value="1"/>
</dbReference>
<dbReference type="AlphaFoldDB" id="A0A5C7JBC3"/>
<dbReference type="EMBL" id="SSDS01000006">
    <property type="protein sequence ID" value="TXG78787.1"/>
    <property type="molecule type" value="Genomic_DNA"/>
</dbReference>
<protein>
    <submittedName>
        <fullName evidence="2">NYN domain-containing protein</fullName>
    </submittedName>
</protein>